<name>A0AC34GEM8_9BILA</name>
<dbReference type="WBParaSite" id="ES5_v2.g28163.t1">
    <property type="protein sequence ID" value="ES5_v2.g28163.t1"/>
    <property type="gene ID" value="ES5_v2.g28163"/>
</dbReference>
<evidence type="ECO:0000313" key="2">
    <source>
        <dbReference type="WBParaSite" id="ES5_v2.g28163.t1"/>
    </source>
</evidence>
<evidence type="ECO:0000313" key="1">
    <source>
        <dbReference type="Proteomes" id="UP000887579"/>
    </source>
</evidence>
<dbReference type="Proteomes" id="UP000887579">
    <property type="component" value="Unplaced"/>
</dbReference>
<proteinExistence type="predicted"/>
<reference evidence="2" key="1">
    <citation type="submission" date="2022-11" db="UniProtKB">
        <authorList>
            <consortium name="WormBaseParasite"/>
        </authorList>
    </citation>
    <scope>IDENTIFICATION</scope>
</reference>
<organism evidence="1 2">
    <name type="scientific">Panagrolaimus sp. ES5</name>
    <dbReference type="NCBI Taxonomy" id="591445"/>
    <lineage>
        <taxon>Eukaryota</taxon>
        <taxon>Metazoa</taxon>
        <taxon>Ecdysozoa</taxon>
        <taxon>Nematoda</taxon>
        <taxon>Chromadorea</taxon>
        <taxon>Rhabditida</taxon>
        <taxon>Tylenchina</taxon>
        <taxon>Panagrolaimomorpha</taxon>
        <taxon>Panagrolaimoidea</taxon>
        <taxon>Panagrolaimidae</taxon>
        <taxon>Panagrolaimus</taxon>
    </lineage>
</organism>
<sequence>RRLTVLSDDQDFLTPLPILAPRVATNLRFNRQQSEIAISTVTTSTSHARQTSLNETNNKERSGTLPSPKRSVHFVDEIEDDFDDETTVHV</sequence>
<protein>
    <submittedName>
        <fullName evidence="2">Uncharacterized protein</fullName>
    </submittedName>
</protein>
<accession>A0AC34GEM8</accession>